<protein>
    <submittedName>
        <fullName evidence="2">Uncharacterized protein</fullName>
    </submittedName>
</protein>
<reference evidence="2" key="1">
    <citation type="submission" date="2023-10" db="EMBL/GenBank/DDBJ databases">
        <title>Genome assemblies of two species of porcelain crab, Petrolisthes cinctipes and Petrolisthes manimaculis (Anomura: Porcellanidae).</title>
        <authorList>
            <person name="Angst P."/>
        </authorList>
    </citation>
    <scope>NUCLEOTIDE SEQUENCE</scope>
    <source>
        <strain evidence="2">PB745_01</strain>
        <tissue evidence="2">Gill</tissue>
    </source>
</reference>
<dbReference type="EMBL" id="JAWQEG010003704">
    <property type="protein sequence ID" value="KAK3864893.1"/>
    <property type="molecule type" value="Genomic_DNA"/>
</dbReference>
<feature type="region of interest" description="Disordered" evidence="1">
    <location>
        <begin position="52"/>
        <end position="73"/>
    </location>
</feature>
<gene>
    <name evidence="2" type="ORF">Pcinc_029453</name>
</gene>
<accession>A0AAE1K7H3</accession>
<organism evidence="2 3">
    <name type="scientific">Petrolisthes cinctipes</name>
    <name type="common">Flat porcelain crab</name>
    <dbReference type="NCBI Taxonomy" id="88211"/>
    <lineage>
        <taxon>Eukaryota</taxon>
        <taxon>Metazoa</taxon>
        <taxon>Ecdysozoa</taxon>
        <taxon>Arthropoda</taxon>
        <taxon>Crustacea</taxon>
        <taxon>Multicrustacea</taxon>
        <taxon>Malacostraca</taxon>
        <taxon>Eumalacostraca</taxon>
        <taxon>Eucarida</taxon>
        <taxon>Decapoda</taxon>
        <taxon>Pleocyemata</taxon>
        <taxon>Anomura</taxon>
        <taxon>Galatheoidea</taxon>
        <taxon>Porcellanidae</taxon>
        <taxon>Petrolisthes</taxon>
    </lineage>
</organism>
<sequence>MGRVVRVDGSCGQGGWVVWSGRMGRVLMVDEVVWSGWMGRVFRVDGSCGDVREGAESPITSHPKKPPIGPPVN</sequence>
<proteinExistence type="predicted"/>
<evidence type="ECO:0000313" key="3">
    <source>
        <dbReference type="Proteomes" id="UP001286313"/>
    </source>
</evidence>
<name>A0AAE1K7H3_PETCI</name>
<dbReference type="Proteomes" id="UP001286313">
    <property type="component" value="Unassembled WGS sequence"/>
</dbReference>
<keyword evidence="3" id="KW-1185">Reference proteome</keyword>
<comment type="caution">
    <text evidence="2">The sequence shown here is derived from an EMBL/GenBank/DDBJ whole genome shotgun (WGS) entry which is preliminary data.</text>
</comment>
<dbReference type="AlphaFoldDB" id="A0AAE1K7H3"/>
<evidence type="ECO:0000313" key="2">
    <source>
        <dbReference type="EMBL" id="KAK3864893.1"/>
    </source>
</evidence>
<evidence type="ECO:0000256" key="1">
    <source>
        <dbReference type="SAM" id="MobiDB-lite"/>
    </source>
</evidence>